<protein>
    <submittedName>
        <fullName evidence="1">Uncharacterized protein</fullName>
    </submittedName>
</protein>
<name>A0ABT1LUP4_9MICC</name>
<accession>A0ABT1LUP4</accession>
<evidence type="ECO:0000313" key="1">
    <source>
        <dbReference type="EMBL" id="MCP9001864.1"/>
    </source>
</evidence>
<organism evidence="1 2">
    <name type="scientific">Pseudarthrobacter humi</name>
    <dbReference type="NCBI Taxonomy" id="2952523"/>
    <lineage>
        <taxon>Bacteria</taxon>
        <taxon>Bacillati</taxon>
        <taxon>Actinomycetota</taxon>
        <taxon>Actinomycetes</taxon>
        <taxon>Micrococcales</taxon>
        <taxon>Micrococcaceae</taxon>
        <taxon>Pseudarthrobacter</taxon>
    </lineage>
</organism>
<gene>
    <name evidence="1" type="ORF">NFC73_19330</name>
</gene>
<sequence length="299" mass="32885">MTVDSLLPDPWPEEVAAALDIWRQGHLIRGDLGAWLATAGCVDLVTGDDFSDRGGGLLAAAAEIGDTGYFAVVSQTCDIAAAGPGRRHPFVQVCPVRDLEAAAFSPQKLQQARDGELVEYVYLTRPPVTGKEWAIDLRMSVPLSKGSLVGSRPIEGFGSEEDELGLAARIGAKFERPALHDYLSKDLTDALSVLVTKARKVSADWCEDVEQFRLEIEGPRLVPKRVRLVVITDVSFSSPLQLPRKHALRELWKAQKRPMKRVGIEQAPIAFRHIEDLKAKDYRNSIPLSIPALGRGRFD</sequence>
<dbReference type="RefSeq" id="WP_254752906.1">
    <property type="nucleotide sequence ID" value="NZ_JANCLV010000020.1"/>
</dbReference>
<evidence type="ECO:0000313" key="2">
    <source>
        <dbReference type="Proteomes" id="UP001524318"/>
    </source>
</evidence>
<dbReference type="EMBL" id="JANCLV010000020">
    <property type="protein sequence ID" value="MCP9001864.1"/>
    <property type="molecule type" value="Genomic_DNA"/>
</dbReference>
<proteinExistence type="predicted"/>
<keyword evidence="2" id="KW-1185">Reference proteome</keyword>
<reference evidence="1 2" key="1">
    <citation type="submission" date="2022-06" db="EMBL/GenBank/DDBJ databases">
        <title>Pseudarthrobacter sp. strain RMG13 Genome sequencing and assembly.</title>
        <authorList>
            <person name="Kim I."/>
        </authorList>
    </citation>
    <scope>NUCLEOTIDE SEQUENCE [LARGE SCALE GENOMIC DNA]</scope>
    <source>
        <strain evidence="1 2">RMG13</strain>
    </source>
</reference>
<comment type="caution">
    <text evidence="1">The sequence shown here is derived from an EMBL/GenBank/DDBJ whole genome shotgun (WGS) entry which is preliminary data.</text>
</comment>
<dbReference type="Proteomes" id="UP001524318">
    <property type="component" value="Unassembled WGS sequence"/>
</dbReference>